<evidence type="ECO:0000256" key="1">
    <source>
        <dbReference type="ARBA" id="ARBA00022676"/>
    </source>
</evidence>
<dbReference type="OrthoDB" id="9813214at2"/>
<evidence type="ECO:0000256" key="2">
    <source>
        <dbReference type="ARBA" id="ARBA00022679"/>
    </source>
</evidence>
<sequence length="376" mass="40539">MLVLSFSPIASDARVLKQVRHLSRDFHVVTCGYGPAPDGVAAHLRVPDVAQNQLDGRLITARAYRAAYGTQAGVRWVRRHLPAGTADVILADDLDAVPLALALRPRAGVHADLHEYFPRLHEEDEAWMRRISPYQEWLCRRFLPRCAAVTTVSRRIAQEYAEQFGVEVGVVTNAAPYADLSPGPVGSPLRLVHSGACLRNRDLHVMLEAVVAAAGEGADVRLDLYLTPNDPGYLQELRAAADASGGVVTVHDPVPYAELPATLNGYDVGVHVLPPVSFNNANALPNKVFDYVQARLGLLVGPSPEMARLVHDHGLGEVAAGFDARSVADAVRTLEPDAVGGFKAASHAAARELSDAEQSRRWVESVRGIAGRGRHA</sequence>
<dbReference type="InterPro" id="IPR028098">
    <property type="entry name" value="Glyco_trans_4-like_N"/>
</dbReference>
<evidence type="ECO:0000259" key="3">
    <source>
        <dbReference type="Pfam" id="PF13439"/>
    </source>
</evidence>
<dbReference type="Gene3D" id="3.40.50.2000">
    <property type="entry name" value="Glycogen Phosphorylase B"/>
    <property type="match status" value="2"/>
</dbReference>
<dbReference type="SUPFAM" id="SSF53756">
    <property type="entry name" value="UDP-Glycosyltransferase/glycogen phosphorylase"/>
    <property type="match status" value="1"/>
</dbReference>
<dbReference type="KEGG" id="orn:DV701_03680"/>
<evidence type="ECO:0000313" key="5">
    <source>
        <dbReference type="Proteomes" id="UP000253790"/>
    </source>
</evidence>
<name>A0A345NS85_9MICO</name>
<dbReference type="Proteomes" id="UP000253790">
    <property type="component" value="Chromosome"/>
</dbReference>
<keyword evidence="2 4" id="KW-0808">Transferase</keyword>
<protein>
    <submittedName>
        <fullName evidence="4">Glycosyltransferase family 1 protein</fullName>
    </submittedName>
</protein>
<keyword evidence="1" id="KW-0328">Glycosyltransferase</keyword>
<evidence type="ECO:0000313" key="4">
    <source>
        <dbReference type="EMBL" id="AXH97893.1"/>
    </source>
</evidence>
<accession>A0A345NS85</accession>
<dbReference type="Pfam" id="PF13439">
    <property type="entry name" value="Glyco_transf_4"/>
    <property type="match status" value="1"/>
</dbReference>
<keyword evidence="5" id="KW-1185">Reference proteome</keyword>
<reference evidence="4 5" key="1">
    <citation type="submission" date="2018-07" db="EMBL/GenBank/DDBJ databases">
        <title>Complete genome sequencing of Ornithinimicrobium sp. AMA3305.</title>
        <authorList>
            <person name="Bae J.-W."/>
        </authorList>
    </citation>
    <scope>NUCLEOTIDE SEQUENCE [LARGE SCALE GENOMIC DNA]</scope>
    <source>
        <strain evidence="4 5">AMA3305</strain>
    </source>
</reference>
<dbReference type="AlphaFoldDB" id="A0A345NS85"/>
<dbReference type="GO" id="GO:0016757">
    <property type="term" value="F:glycosyltransferase activity"/>
    <property type="evidence" value="ECO:0007669"/>
    <property type="project" value="UniProtKB-KW"/>
</dbReference>
<dbReference type="EMBL" id="CP031229">
    <property type="protein sequence ID" value="AXH97893.1"/>
    <property type="molecule type" value="Genomic_DNA"/>
</dbReference>
<organism evidence="4 5">
    <name type="scientific">Ornithinimicrobium avium</name>
    <dbReference type="NCBI Taxonomy" id="2283195"/>
    <lineage>
        <taxon>Bacteria</taxon>
        <taxon>Bacillati</taxon>
        <taxon>Actinomycetota</taxon>
        <taxon>Actinomycetes</taxon>
        <taxon>Micrococcales</taxon>
        <taxon>Ornithinimicrobiaceae</taxon>
        <taxon>Ornithinimicrobium</taxon>
    </lineage>
</organism>
<proteinExistence type="predicted"/>
<gene>
    <name evidence="4" type="ORF">DV701_03680</name>
</gene>
<feature type="domain" description="Glycosyltransferase subfamily 4-like N-terminal" evidence="3">
    <location>
        <begin position="20"/>
        <end position="171"/>
    </location>
</feature>